<dbReference type="EMBL" id="LT837803">
    <property type="protein sequence ID" value="SMB21101.1"/>
    <property type="molecule type" value="Genomic_DNA"/>
</dbReference>
<evidence type="ECO:0000313" key="4">
    <source>
        <dbReference type="Proteomes" id="UP000242886"/>
    </source>
</evidence>
<evidence type="ECO:0008006" key="5">
    <source>
        <dbReference type="Google" id="ProtNLM"/>
    </source>
</evidence>
<proteinExistence type="inferred from homology"/>
<organism evidence="3 4">
    <name type="scientific">Sterolibacterium denitrificans</name>
    <dbReference type="NCBI Taxonomy" id="157592"/>
    <lineage>
        <taxon>Bacteria</taxon>
        <taxon>Pseudomonadati</taxon>
        <taxon>Pseudomonadota</taxon>
        <taxon>Betaproteobacteria</taxon>
        <taxon>Nitrosomonadales</taxon>
        <taxon>Sterolibacteriaceae</taxon>
        <taxon>Sterolibacterium</taxon>
    </lineage>
</organism>
<dbReference type="InterPro" id="IPR016772">
    <property type="entry name" value="UCP020408"/>
</dbReference>
<name>A0A7Z7HP57_9PROT</name>
<keyword evidence="2" id="KW-0175">Coiled coil</keyword>
<evidence type="ECO:0000256" key="1">
    <source>
        <dbReference type="ARBA" id="ARBA00007189"/>
    </source>
</evidence>
<keyword evidence="4" id="KW-1185">Reference proteome</keyword>
<feature type="coiled-coil region" evidence="2">
    <location>
        <begin position="186"/>
        <end position="238"/>
    </location>
</feature>
<sequence length="458" mass="49453">MKSPPINRTLGRLLGAALGTGQAPASAPMSAPVALPTPAQVPAPRLAAARRRLKLWELPVRWHCPLIGTCLLPRDMRRLARQAGIDSAGMTEYELHTIVVSNCAERNALSERAQRLFDERYAADIQRFAKAHDDEAILALWRAAYDAGETAGALWAAWSHGATSEEAGARISGDIHMLSHQAGAGIRANLRQLDALRQENTRLRGELIALRNDAAQSRREKDRLLEETRRKLSNAECRAALLGVRELELADARQAAREYATVYDRAQMLAQRVETIEERNATNARRAERLAQELNETRDSLAAAETALELVLGMEEEGPGGCAGVSGSSGCGRACPAEVRLTNRCVLCIGGRANLVDGYRRLVEAQGGRFLHHDGGLEESLHRIDAAVATADAVICQSGCVSHAAYWRLKEACKKLDKPCVFVKSPGVGSFARGLAALADDGGAGSPKRTSLVSRLAN</sequence>
<dbReference type="Pfam" id="PF10087">
    <property type="entry name" value="DUF2325"/>
    <property type="match status" value="1"/>
</dbReference>
<protein>
    <recommendedName>
        <fullName evidence="5">DUF2325 domain-containing protein</fullName>
    </recommendedName>
</protein>
<reference evidence="3" key="1">
    <citation type="submission" date="2017-03" db="EMBL/GenBank/DDBJ databases">
        <authorList>
            <consortium name="AG Boll"/>
        </authorList>
    </citation>
    <scope>NUCLEOTIDE SEQUENCE [LARGE SCALE GENOMIC DNA]</scope>
    <source>
        <strain evidence="3">Chol</strain>
    </source>
</reference>
<comment type="similarity">
    <text evidence="1">Belongs to the UPF0751 family.</text>
</comment>
<evidence type="ECO:0000256" key="2">
    <source>
        <dbReference type="SAM" id="Coils"/>
    </source>
</evidence>
<dbReference type="Proteomes" id="UP000242886">
    <property type="component" value="Chromosome SDENCHOL"/>
</dbReference>
<accession>A0A7Z7HP57</accession>
<gene>
    <name evidence="3" type="ORF">SDENCHOL_10110</name>
</gene>
<dbReference type="RefSeq" id="WP_154715686.1">
    <property type="nucleotide sequence ID" value="NZ_LT837803.1"/>
</dbReference>
<evidence type="ECO:0000313" key="3">
    <source>
        <dbReference type="EMBL" id="SMB21101.1"/>
    </source>
</evidence>
<feature type="coiled-coil region" evidence="2">
    <location>
        <begin position="273"/>
        <end position="307"/>
    </location>
</feature>
<dbReference type="AlphaFoldDB" id="A0A7Z7HP57"/>